<dbReference type="AlphaFoldDB" id="A0A2T3IYH4"/>
<proteinExistence type="inferred from homology"/>
<dbReference type="Proteomes" id="UP000241222">
    <property type="component" value="Unassembled WGS sequence"/>
</dbReference>
<feature type="transmembrane region" description="Helical" evidence="7">
    <location>
        <begin position="285"/>
        <end position="304"/>
    </location>
</feature>
<gene>
    <name evidence="11" type="ORF">C9I99_12790</name>
</gene>
<dbReference type="OrthoDB" id="9766455at2"/>
<dbReference type="EMBL" id="PYMH01000005">
    <property type="protein sequence ID" value="PSU33641.1"/>
    <property type="molecule type" value="Genomic_DNA"/>
</dbReference>
<dbReference type="PANTHER" id="PTHR10590">
    <property type="entry name" value="SODIUM/NUCLEOSIDE COTRANSPORTER"/>
    <property type="match status" value="1"/>
</dbReference>
<dbReference type="PANTHER" id="PTHR10590:SF4">
    <property type="entry name" value="SOLUTE CARRIER FAMILY 28 MEMBER 3"/>
    <property type="match status" value="1"/>
</dbReference>
<evidence type="ECO:0000259" key="10">
    <source>
        <dbReference type="Pfam" id="PF07670"/>
    </source>
</evidence>
<feature type="transmembrane region" description="Helical" evidence="7">
    <location>
        <begin position="6"/>
        <end position="22"/>
    </location>
</feature>
<feature type="domain" description="Concentrative nucleoside transporter N-terminal" evidence="8">
    <location>
        <begin position="8"/>
        <end position="81"/>
    </location>
</feature>
<evidence type="ECO:0000256" key="6">
    <source>
        <dbReference type="ARBA" id="ARBA00023136"/>
    </source>
</evidence>
<evidence type="ECO:0000256" key="5">
    <source>
        <dbReference type="ARBA" id="ARBA00022989"/>
    </source>
</evidence>
<evidence type="ECO:0000256" key="4">
    <source>
        <dbReference type="ARBA" id="ARBA00022692"/>
    </source>
</evidence>
<dbReference type="InterPro" id="IPR011642">
    <property type="entry name" value="Gate_dom"/>
</dbReference>
<feature type="transmembrane region" description="Helical" evidence="7">
    <location>
        <begin position="166"/>
        <end position="187"/>
    </location>
</feature>
<evidence type="ECO:0000256" key="3">
    <source>
        <dbReference type="ARBA" id="ARBA00022475"/>
    </source>
</evidence>
<sequence length="406" mass="43027">MQTLIPLLGMAVLLFIGWIFSCNRKAIKLRTVSIALILQASIAAFILFVPAGQVILIGISSAVSSIMDYSGEGIRFLFGELGAYGSGFIFAIHVLPIIIFFSAFMSVLYYLGIMQRLVKYIGMGVQKVLGTSQAESTAAAANIFIGNTDVFVMMKPYAPKMTKSELFALMTGGFASIAGSVLVGFAGMGIEIKYLVSAAFMSAPAGLLFAKIIYPETDEPVEVDFDIYNDEDKPINIIEAATSGAFSGLKMASAIGVMLLALIALIAMFNGMLGSLFSLIGIDGVTLQAIFGYLFAPIAFLLGVPSSEVLIAGNFLGQKLVLNEFVAFMSFSEVRETLSHETQAIITMALAGFANLSAPAAMIGVLGTIVPKMKPFIASMGFRVILAATLANLMSAAITGLFISFV</sequence>
<dbReference type="Pfam" id="PF07662">
    <property type="entry name" value="Nucleos_tra2_C"/>
    <property type="match status" value="1"/>
</dbReference>
<dbReference type="Pfam" id="PF07670">
    <property type="entry name" value="Gate"/>
    <property type="match status" value="1"/>
</dbReference>
<dbReference type="InterPro" id="IPR011657">
    <property type="entry name" value="CNT_C_dom"/>
</dbReference>
<reference evidence="11 12" key="1">
    <citation type="submission" date="2018-03" db="EMBL/GenBank/DDBJ databases">
        <title>Whole genome sequencing of Histamine producing bacteria.</title>
        <authorList>
            <person name="Butler K."/>
        </authorList>
    </citation>
    <scope>NUCLEOTIDE SEQUENCE [LARGE SCALE GENOMIC DNA]</scope>
    <source>
        <strain evidence="11 12">JCM 13586</strain>
    </source>
</reference>
<dbReference type="GO" id="GO:0015293">
    <property type="term" value="F:symporter activity"/>
    <property type="evidence" value="ECO:0007669"/>
    <property type="project" value="TreeGrafter"/>
</dbReference>
<feature type="transmembrane region" description="Helical" evidence="7">
    <location>
        <begin position="344"/>
        <end position="370"/>
    </location>
</feature>
<evidence type="ECO:0000256" key="7">
    <source>
        <dbReference type="SAM" id="Phobius"/>
    </source>
</evidence>
<protein>
    <submittedName>
        <fullName evidence="11">NupC/NupG family nucleoside CNT transporter</fullName>
    </submittedName>
</protein>
<evidence type="ECO:0000256" key="1">
    <source>
        <dbReference type="ARBA" id="ARBA00004651"/>
    </source>
</evidence>
<feature type="transmembrane region" description="Helical" evidence="7">
    <location>
        <begin position="382"/>
        <end position="405"/>
    </location>
</feature>
<evidence type="ECO:0000313" key="11">
    <source>
        <dbReference type="EMBL" id="PSU33641.1"/>
    </source>
</evidence>
<dbReference type="InterPro" id="IPR008276">
    <property type="entry name" value="C_nuclsd_transpt"/>
</dbReference>
<dbReference type="Pfam" id="PF01773">
    <property type="entry name" value="Nucleos_tra2_N"/>
    <property type="match status" value="1"/>
</dbReference>
<dbReference type="GO" id="GO:0005886">
    <property type="term" value="C:plasma membrane"/>
    <property type="evidence" value="ECO:0007669"/>
    <property type="project" value="UniProtKB-SubCell"/>
</dbReference>
<keyword evidence="6 7" id="KW-0472">Membrane</keyword>
<feature type="domain" description="Concentrative nucleoside transporter C-terminal" evidence="9">
    <location>
        <begin position="194"/>
        <end position="400"/>
    </location>
</feature>
<keyword evidence="4 7" id="KW-0812">Transmembrane</keyword>
<comment type="caution">
    <text evidence="11">The sequence shown here is derived from an EMBL/GenBank/DDBJ whole genome shotgun (WGS) entry which is preliminary data.</text>
</comment>
<feature type="domain" description="Nucleoside transporter/FeoB GTPase Gate" evidence="10">
    <location>
        <begin position="92"/>
        <end position="189"/>
    </location>
</feature>
<evidence type="ECO:0000259" key="9">
    <source>
        <dbReference type="Pfam" id="PF07662"/>
    </source>
</evidence>
<accession>A0A2T3IYH4</accession>
<dbReference type="RefSeq" id="WP_107349275.1">
    <property type="nucleotide sequence ID" value="NZ_PYMH01000005.1"/>
</dbReference>
<dbReference type="InterPro" id="IPR002668">
    <property type="entry name" value="CNT_N_dom"/>
</dbReference>
<feature type="transmembrane region" description="Helical" evidence="7">
    <location>
        <begin position="87"/>
        <end position="113"/>
    </location>
</feature>
<dbReference type="GO" id="GO:0005337">
    <property type="term" value="F:nucleoside transmembrane transporter activity"/>
    <property type="evidence" value="ECO:0007669"/>
    <property type="project" value="InterPro"/>
</dbReference>
<evidence type="ECO:0000259" key="8">
    <source>
        <dbReference type="Pfam" id="PF01773"/>
    </source>
</evidence>
<evidence type="ECO:0000256" key="2">
    <source>
        <dbReference type="ARBA" id="ARBA00009033"/>
    </source>
</evidence>
<keyword evidence="12" id="KW-1185">Reference proteome</keyword>
<name>A0A2T3IYH4_9GAMM</name>
<feature type="transmembrane region" description="Helical" evidence="7">
    <location>
        <begin position="34"/>
        <end position="67"/>
    </location>
</feature>
<comment type="subcellular location">
    <subcellularLocation>
        <location evidence="1">Cell membrane</location>
        <topology evidence="1">Multi-pass membrane protein</topology>
    </subcellularLocation>
</comment>
<organism evidence="11 12">
    <name type="scientific">Photobacterium lutimaris</name>
    <dbReference type="NCBI Taxonomy" id="388278"/>
    <lineage>
        <taxon>Bacteria</taxon>
        <taxon>Pseudomonadati</taxon>
        <taxon>Pseudomonadota</taxon>
        <taxon>Gammaproteobacteria</taxon>
        <taxon>Vibrionales</taxon>
        <taxon>Vibrionaceae</taxon>
        <taxon>Photobacterium</taxon>
    </lineage>
</organism>
<keyword evidence="5 7" id="KW-1133">Transmembrane helix</keyword>
<feature type="transmembrane region" description="Helical" evidence="7">
    <location>
        <begin position="251"/>
        <end position="273"/>
    </location>
</feature>
<comment type="similarity">
    <text evidence="2">Belongs to the concentrative nucleoside transporter (CNT) (TC 2.A.41) family.</text>
</comment>
<keyword evidence="3" id="KW-1003">Cell membrane</keyword>
<evidence type="ECO:0000313" key="12">
    <source>
        <dbReference type="Proteomes" id="UP000241222"/>
    </source>
</evidence>